<evidence type="ECO:0000259" key="4">
    <source>
        <dbReference type="Pfam" id="PF16656"/>
    </source>
</evidence>
<dbReference type="SUPFAM" id="SSF49363">
    <property type="entry name" value="Purple acid phosphatase, N-terminal domain"/>
    <property type="match status" value="1"/>
</dbReference>
<keyword evidence="2" id="KW-0472">Membrane</keyword>
<reference evidence="6" key="1">
    <citation type="journal article" date="2019" name="Int. J. Syst. Evol. Microbiol.">
        <title>The Global Catalogue of Microorganisms (GCM) 10K type strain sequencing project: providing services to taxonomists for standard genome sequencing and annotation.</title>
        <authorList>
            <consortium name="The Broad Institute Genomics Platform"/>
            <consortium name="The Broad Institute Genome Sequencing Center for Infectious Disease"/>
            <person name="Wu L."/>
            <person name="Ma J."/>
        </authorList>
    </citation>
    <scope>NUCLEOTIDE SEQUENCE [LARGE SCALE GENOMIC DNA]</scope>
    <source>
        <strain evidence="6">PCU 280</strain>
    </source>
</reference>
<dbReference type="Proteomes" id="UP001596233">
    <property type="component" value="Unassembled WGS sequence"/>
</dbReference>
<dbReference type="SUPFAM" id="SSF56300">
    <property type="entry name" value="Metallo-dependent phosphatases"/>
    <property type="match status" value="1"/>
</dbReference>
<dbReference type="InterPro" id="IPR008963">
    <property type="entry name" value="Purple_acid_Pase-like_N"/>
</dbReference>
<keyword evidence="2" id="KW-0812">Transmembrane</keyword>
<dbReference type="EMBL" id="JBHSTE010000001">
    <property type="protein sequence ID" value="MFC6331497.1"/>
    <property type="molecule type" value="Genomic_DNA"/>
</dbReference>
<protein>
    <submittedName>
        <fullName evidence="5">Metallophosphoesterase</fullName>
    </submittedName>
</protein>
<dbReference type="PANTHER" id="PTHR45867:SF3">
    <property type="entry name" value="ACID PHOSPHATASE TYPE 7"/>
    <property type="match status" value="1"/>
</dbReference>
<dbReference type="RefSeq" id="WP_379230808.1">
    <property type="nucleotide sequence ID" value="NZ_JBHSTE010000001.1"/>
</dbReference>
<evidence type="ECO:0000313" key="5">
    <source>
        <dbReference type="EMBL" id="MFC6331497.1"/>
    </source>
</evidence>
<proteinExistence type="predicted"/>
<evidence type="ECO:0000256" key="2">
    <source>
        <dbReference type="SAM" id="Phobius"/>
    </source>
</evidence>
<organism evidence="5 6">
    <name type="scientific">Paenibacillus septentrionalis</name>
    <dbReference type="NCBI Taxonomy" id="429342"/>
    <lineage>
        <taxon>Bacteria</taxon>
        <taxon>Bacillati</taxon>
        <taxon>Bacillota</taxon>
        <taxon>Bacilli</taxon>
        <taxon>Bacillales</taxon>
        <taxon>Paenibacillaceae</taxon>
        <taxon>Paenibacillus</taxon>
    </lineage>
</organism>
<dbReference type="Pfam" id="PF16656">
    <property type="entry name" value="Pur_ac_phosph_N"/>
    <property type="match status" value="1"/>
</dbReference>
<keyword evidence="6" id="KW-1185">Reference proteome</keyword>
<comment type="caution">
    <text evidence="5">The sequence shown here is derived from an EMBL/GenBank/DDBJ whole genome shotgun (WGS) entry which is preliminary data.</text>
</comment>
<dbReference type="Gene3D" id="3.60.21.10">
    <property type="match status" value="1"/>
</dbReference>
<gene>
    <name evidence="5" type="ORF">ACFP56_02605</name>
</gene>
<dbReference type="InterPro" id="IPR029052">
    <property type="entry name" value="Metallo-depent_PP-like"/>
</dbReference>
<feature type="domain" description="Calcineurin-like phosphoesterase" evidence="3">
    <location>
        <begin position="137"/>
        <end position="316"/>
    </location>
</feature>
<keyword evidence="1" id="KW-0732">Signal</keyword>
<dbReference type="InterPro" id="IPR004843">
    <property type="entry name" value="Calcineurin-like_PHP"/>
</dbReference>
<name>A0ABW1UYG5_9BACL</name>
<feature type="domain" description="Purple acid phosphatase N-terminal" evidence="4">
    <location>
        <begin position="39"/>
        <end position="126"/>
    </location>
</feature>
<accession>A0ABW1UYG5</accession>
<evidence type="ECO:0000313" key="6">
    <source>
        <dbReference type="Proteomes" id="UP001596233"/>
    </source>
</evidence>
<feature type="transmembrane region" description="Helical" evidence="2">
    <location>
        <begin position="7"/>
        <end position="25"/>
    </location>
</feature>
<dbReference type="Gene3D" id="2.60.40.380">
    <property type="entry name" value="Purple acid phosphatase-like, N-terminal"/>
    <property type="match status" value="1"/>
</dbReference>
<sequence>MKKENWWMGWFVVILILVVVALQWLRVDQQTAYDVYGFSLSFENNSERTISWLSSQAIEGVALQLKHRAERWEDARVFEADQHSYKDHEGKMVYSYHVQIKQLEGPNDYTYRITASDDILSEDYTFAVAGEEESFQFIHIADSQGKTEEDFKQWGITLQAAVDAAPQAAFIVHSGDMTDDPTIEQQWKWFYRYAQPLAEIPLLPTTGNHEQIDGDASSFSFRFYMPSNGAEDSLEDTTYYTVYQNALYISLNTEGNIDGQTKWLKQVLSEHAAQWIIVSTHRGIYGASRFKDGDDWAQLFEQYGVDIVLQGHNHQYSRTYPLIGGRAVNEQEKGPIYVTMNASGTKFNVEKKAKDYQAIAFQNGQPMYGVIEVSPNVLTYSAYDINGKMLDQFSITK</sequence>
<dbReference type="PANTHER" id="PTHR45867">
    <property type="entry name" value="PURPLE ACID PHOSPHATASE"/>
    <property type="match status" value="1"/>
</dbReference>
<dbReference type="InterPro" id="IPR015914">
    <property type="entry name" value="PAPs_N"/>
</dbReference>
<dbReference type="Pfam" id="PF00149">
    <property type="entry name" value="Metallophos"/>
    <property type="match status" value="1"/>
</dbReference>
<evidence type="ECO:0000256" key="1">
    <source>
        <dbReference type="ARBA" id="ARBA00022729"/>
    </source>
</evidence>
<evidence type="ECO:0000259" key="3">
    <source>
        <dbReference type="Pfam" id="PF00149"/>
    </source>
</evidence>
<keyword evidence="2" id="KW-1133">Transmembrane helix</keyword>